<protein>
    <submittedName>
        <fullName evidence="2">Uncharacterized protein</fullName>
    </submittedName>
</protein>
<accession>A0AAV7Y1U7</accession>
<comment type="caution">
    <text evidence="2">The sequence shown here is derived from an EMBL/GenBank/DDBJ whole genome shotgun (WGS) entry which is preliminary data.</text>
</comment>
<dbReference type="InterPro" id="IPR013783">
    <property type="entry name" value="Ig-like_fold"/>
</dbReference>
<gene>
    <name evidence="2" type="ORF">ONE63_000233</name>
</gene>
<dbReference type="Proteomes" id="UP001075354">
    <property type="component" value="Chromosome 1"/>
</dbReference>
<dbReference type="EMBL" id="JAPTSV010000001">
    <property type="protein sequence ID" value="KAJ1531560.1"/>
    <property type="molecule type" value="Genomic_DNA"/>
</dbReference>
<keyword evidence="3" id="KW-1185">Reference proteome</keyword>
<feature type="compositionally biased region" description="Basic and acidic residues" evidence="1">
    <location>
        <begin position="22"/>
        <end position="37"/>
    </location>
</feature>
<feature type="region of interest" description="Disordered" evidence="1">
    <location>
        <begin position="1"/>
        <end position="58"/>
    </location>
</feature>
<dbReference type="AlphaFoldDB" id="A0AAV7Y1U7"/>
<dbReference type="Gene3D" id="2.60.40.10">
    <property type="entry name" value="Immunoglobulins"/>
    <property type="match status" value="1"/>
</dbReference>
<sequence length="151" mass="16310">MVGTRSPRPLASLPGSNTIPDAEGHEDHKEDSDESRRGQRTFMQEGGGGSGEDPHFDTAVPNNLTGLVGKTAYLNCRVKNLGNRTVSVNIPGTDLKVIIFSFGSGKLVVNHPILSALERSCFLAVQESGAPRCRCRRRWPWGPSRRLTAGG</sequence>
<reference evidence="2" key="1">
    <citation type="submission" date="2022-12" db="EMBL/GenBank/DDBJ databases">
        <title>Chromosome-level genome assembly of the bean flower thrips Megalurothrips usitatus.</title>
        <authorList>
            <person name="Ma L."/>
            <person name="Liu Q."/>
            <person name="Li H."/>
            <person name="Cai W."/>
        </authorList>
    </citation>
    <scope>NUCLEOTIDE SEQUENCE</scope>
    <source>
        <strain evidence="2">Cailab_2022a</strain>
    </source>
</reference>
<evidence type="ECO:0000313" key="2">
    <source>
        <dbReference type="EMBL" id="KAJ1531560.1"/>
    </source>
</evidence>
<organism evidence="2 3">
    <name type="scientific">Megalurothrips usitatus</name>
    <name type="common">bean blossom thrips</name>
    <dbReference type="NCBI Taxonomy" id="439358"/>
    <lineage>
        <taxon>Eukaryota</taxon>
        <taxon>Metazoa</taxon>
        <taxon>Ecdysozoa</taxon>
        <taxon>Arthropoda</taxon>
        <taxon>Hexapoda</taxon>
        <taxon>Insecta</taxon>
        <taxon>Pterygota</taxon>
        <taxon>Neoptera</taxon>
        <taxon>Paraneoptera</taxon>
        <taxon>Thysanoptera</taxon>
        <taxon>Terebrantia</taxon>
        <taxon>Thripoidea</taxon>
        <taxon>Thripidae</taxon>
        <taxon>Megalurothrips</taxon>
    </lineage>
</organism>
<name>A0AAV7Y1U7_9NEOP</name>
<evidence type="ECO:0000313" key="3">
    <source>
        <dbReference type="Proteomes" id="UP001075354"/>
    </source>
</evidence>
<proteinExistence type="predicted"/>
<evidence type="ECO:0000256" key="1">
    <source>
        <dbReference type="SAM" id="MobiDB-lite"/>
    </source>
</evidence>